<name>I0R9E8_9FIRM</name>
<keyword evidence="2" id="KW-1185">Reference proteome</keyword>
<dbReference type="eggNOG" id="ENOG5030H31">
    <property type="taxonomic scope" value="Bacteria"/>
</dbReference>
<accession>I0R9E8</accession>
<gene>
    <name evidence="1" type="ORF">HMPREF9970_0989</name>
</gene>
<sequence>MDKKPINRPFSGYKPSYPHYPHFIPITQVWTWWINSRVYEIKYIKVQNFLKSTIG</sequence>
<organism evidence="1 2">
    <name type="scientific">Lachnoanaerobaculum saburreum F0468</name>
    <dbReference type="NCBI Taxonomy" id="1095750"/>
    <lineage>
        <taxon>Bacteria</taxon>
        <taxon>Bacillati</taxon>
        <taxon>Bacillota</taxon>
        <taxon>Clostridia</taxon>
        <taxon>Lachnospirales</taxon>
        <taxon>Lachnospiraceae</taxon>
        <taxon>Lachnoanaerobaculum</taxon>
    </lineage>
</organism>
<dbReference type="EMBL" id="AJGH01000046">
    <property type="protein sequence ID" value="EIC96306.1"/>
    <property type="molecule type" value="Genomic_DNA"/>
</dbReference>
<protein>
    <submittedName>
        <fullName evidence="1">Uncharacterized protein</fullName>
    </submittedName>
</protein>
<comment type="caution">
    <text evidence="1">The sequence shown here is derived from an EMBL/GenBank/DDBJ whole genome shotgun (WGS) entry which is preliminary data.</text>
</comment>
<dbReference type="Proteomes" id="UP000005039">
    <property type="component" value="Unassembled WGS sequence"/>
</dbReference>
<evidence type="ECO:0000313" key="1">
    <source>
        <dbReference type="EMBL" id="EIC96306.1"/>
    </source>
</evidence>
<reference evidence="1 2" key="1">
    <citation type="submission" date="2012-03" db="EMBL/GenBank/DDBJ databases">
        <authorList>
            <person name="Durkin A.S."/>
            <person name="McCorrison J."/>
            <person name="Torralba M."/>
            <person name="Gillis M."/>
            <person name="Methe B."/>
            <person name="Sutton G."/>
            <person name="Nelson K.E."/>
        </authorList>
    </citation>
    <scope>NUCLEOTIDE SEQUENCE [LARGE SCALE GENOMIC DNA]</scope>
    <source>
        <strain evidence="1 2">F0468</strain>
    </source>
</reference>
<proteinExistence type="predicted"/>
<evidence type="ECO:0000313" key="2">
    <source>
        <dbReference type="Proteomes" id="UP000005039"/>
    </source>
</evidence>
<dbReference type="AlphaFoldDB" id="I0R9E8"/>